<sequence length="157" mass="18189">MSIAVLAMFAWLVMIVFAIVPKGLTLTEMVFLYFIIGILTITQFTILDVNLHWVPVTRSVEGSFAIYICRFIVIPFQILLSVCILNSHMKAKWRWVLSATIVISLCLGDRIYLWTGLITFQRWNELYSALMYVVSIALVWLIARWFVCLEKGEFKKT</sequence>
<keyword evidence="1" id="KW-0812">Transmembrane</keyword>
<reference evidence="2 3" key="1">
    <citation type="submission" date="2016-04" db="EMBL/GenBank/DDBJ databases">
        <title>Complete genome sequence of Bacillus oceanisediminis strain 2691.</title>
        <authorList>
            <person name="Jeong H."/>
            <person name="Kim H.J."/>
            <person name="Lee D.-W."/>
        </authorList>
    </citation>
    <scope>NUCLEOTIDE SEQUENCE [LARGE SCALE GENOMIC DNA]</scope>
    <source>
        <strain evidence="2 3">2691</strain>
    </source>
</reference>
<evidence type="ECO:0000256" key="1">
    <source>
        <dbReference type="SAM" id="Phobius"/>
    </source>
</evidence>
<protein>
    <submittedName>
        <fullName evidence="2">Uncharacterized protein</fullName>
    </submittedName>
</protein>
<dbReference type="AlphaFoldDB" id="A0A160M729"/>
<feature type="transmembrane region" description="Helical" evidence="1">
    <location>
        <begin position="126"/>
        <end position="147"/>
    </location>
</feature>
<feature type="transmembrane region" description="Helical" evidence="1">
    <location>
        <begin position="6"/>
        <end position="24"/>
    </location>
</feature>
<gene>
    <name evidence="2" type="ORF">A361_03740</name>
</gene>
<organism evidence="2 3">
    <name type="scientific">Cytobacillus oceanisediminis 2691</name>
    <dbReference type="NCBI Taxonomy" id="1196031"/>
    <lineage>
        <taxon>Bacteria</taxon>
        <taxon>Bacillati</taxon>
        <taxon>Bacillota</taxon>
        <taxon>Bacilli</taxon>
        <taxon>Bacillales</taxon>
        <taxon>Bacillaceae</taxon>
        <taxon>Cytobacillus</taxon>
    </lineage>
</organism>
<dbReference type="EMBL" id="CP015506">
    <property type="protein sequence ID" value="AND38267.1"/>
    <property type="molecule type" value="Genomic_DNA"/>
</dbReference>
<dbReference type="KEGG" id="bon:A361_03740"/>
<feature type="transmembrane region" description="Helical" evidence="1">
    <location>
        <begin position="95"/>
        <end position="114"/>
    </location>
</feature>
<evidence type="ECO:0000313" key="2">
    <source>
        <dbReference type="EMBL" id="AND38267.1"/>
    </source>
</evidence>
<keyword evidence="1" id="KW-0472">Membrane</keyword>
<dbReference type="Proteomes" id="UP000077856">
    <property type="component" value="Chromosome"/>
</dbReference>
<proteinExistence type="predicted"/>
<feature type="transmembrane region" description="Helical" evidence="1">
    <location>
        <begin position="64"/>
        <end position="83"/>
    </location>
</feature>
<evidence type="ECO:0000313" key="3">
    <source>
        <dbReference type="Proteomes" id="UP000077856"/>
    </source>
</evidence>
<name>A0A160M729_9BACI</name>
<keyword evidence="1" id="KW-1133">Transmembrane helix</keyword>
<feature type="transmembrane region" description="Helical" evidence="1">
    <location>
        <begin position="31"/>
        <end position="52"/>
    </location>
</feature>
<accession>A0A160M729</accession>
<dbReference type="STRING" id="1196031.A361_03740"/>